<sequence>MKVTVMGASGLIGTLLVDLLTREGEDVVAASRRTGADVRSGLGLAKAMAGADTLVDVTNSPSFDDEEVMDFFVGSTTHLVAAARQAGVGHYVALSIVGADELPDSGYMRAKVAQEQIVASSGLPYTIVRATQFREFASAIVESMVVETDADVNDEHDVRVPDALIQPIAADEVAAFLAEVAISPPRNHVIDIGGPEKIPFSRLAREVLAIRHDDQRVVVDQEATYFGTKLKKDSLVTGAGAMIASIPFC</sequence>
<dbReference type="PANTHER" id="PTHR42748">
    <property type="entry name" value="NITROGEN METABOLITE REPRESSION PROTEIN NMRA FAMILY MEMBER"/>
    <property type="match status" value="1"/>
</dbReference>
<dbReference type="InterPro" id="IPR016040">
    <property type="entry name" value="NAD(P)-bd_dom"/>
</dbReference>
<keyword evidence="1" id="KW-0521">NADP</keyword>
<name>A0ABM7HRQ2_MYCME</name>
<accession>A0ABM7HRQ2</accession>
<keyword evidence="4" id="KW-1185">Reference proteome</keyword>
<reference evidence="3 4" key="1">
    <citation type="journal article" date="2019" name="Emerg. Microbes Infect.">
        <title>Comprehensive subspecies identification of 175 nontuberculous mycobacteria species based on 7547 genomic profiles.</title>
        <authorList>
            <person name="Matsumoto Y."/>
            <person name="Kinjo T."/>
            <person name="Motooka D."/>
            <person name="Nabeya D."/>
            <person name="Jung N."/>
            <person name="Uechi K."/>
            <person name="Horii T."/>
            <person name="Iida T."/>
            <person name="Fujita J."/>
            <person name="Nakamura S."/>
        </authorList>
    </citation>
    <scope>NUCLEOTIDE SEQUENCE [LARGE SCALE GENOMIC DNA]</scope>
    <source>
        <strain evidence="3 4">JCM 12375</strain>
    </source>
</reference>
<feature type="domain" description="NAD(P)-binding" evidence="2">
    <location>
        <begin position="7"/>
        <end position="138"/>
    </location>
</feature>
<organism evidence="3 4">
    <name type="scientific">Mycolicibacterium mageritense</name>
    <name type="common">Mycobacterium mageritense</name>
    <dbReference type="NCBI Taxonomy" id="53462"/>
    <lineage>
        <taxon>Bacteria</taxon>
        <taxon>Bacillati</taxon>
        <taxon>Actinomycetota</taxon>
        <taxon>Actinomycetes</taxon>
        <taxon>Mycobacteriales</taxon>
        <taxon>Mycobacteriaceae</taxon>
        <taxon>Mycolicibacterium</taxon>
    </lineage>
</organism>
<dbReference type="EMBL" id="AP022567">
    <property type="protein sequence ID" value="BBX33225.1"/>
    <property type="molecule type" value="Genomic_DNA"/>
</dbReference>
<evidence type="ECO:0000313" key="3">
    <source>
        <dbReference type="EMBL" id="BBX33225.1"/>
    </source>
</evidence>
<evidence type="ECO:0000313" key="4">
    <source>
        <dbReference type="Proteomes" id="UP000465622"/>
    </source>
</evidence>
<dbReference type="PANTHER" id="PTHR42748:SF3">
    <property type="entry name" value="BLL4366 PROTEIN"/>
    <property type="match status" value="1"/>
</dbReference>
<evidence type="ECO:0000259" key="2">
    <source>
        <dbReference type="Pfam" id="PF13460"/>
    </source>
</evidence>
<dbReference type="InterPro" id="IPR036291">
    <property type="entry name" value="NAD(P)-bd_dom_sf"/>
</dbReference>
<evidence type="ECO:0000256" key="1">
    <source>
        <dbReference type="ARBA" id="ARBA00022857"/>
    </source>
</evidence>
<dbReference type="SUPFAM" id="SSF51735">
    <property type="entry name" value="NAD(P)-binding Rossmann-fold domains"/>
    <property type="match status" value="1"/>
</dbReference>
<dbReference type="Pfam" id="PF13460">
    <property type="entry name" value="NAD_binding_10"/>
    <property type="match status" value="1"/>
</dbReference>
<dbReference type="RefSeq" id="WP_036430622.1">
    <property type="nucleotide sequence ID" value="NZ_AP022567.1"/>
</dbReference>
<dbReference type="InterPro" id="IPR051164">
    <property type="entry name" value="NmrA-like_oxidored"/>
</dbReference>
<dbReference type="Proteomes" id="UP000465622">
    <property type="component" value="Chromosome"/>
</dbReference>
<proteinExistence type="predicted"/>
<protein>
    <submittedName>
        <fullName evidence="3">LysR family transcriptional regulator</fullName>
    </submittedName>
</protein>
<gene>
    <name evidence="3" type="ORF">MMAGJ_25070</name>
</gene>
<dbReference type="Gene3D" id="3.40.50.720">
    <property type="entry name" value="NAD(P)-binding Rossmann-like Domain"/>
    <property type="match status" value="1"/>
</dbReference>